<dbReference type="RefSeq" id="WP_078692114.1">
    <property type="nucleotide sequence ID" value="NZ_CP083444.1"/>
</dbReference>
<protein>
    <recommendedName>
        <fullName evidence="3">Conjugal transfer protein TrbH</fullName>
    </recommendedName>
</protein>
<evidence type="ECO:0008006" key="3">
    <source>
        <dbReference type="Google" id="ProtNLM"/>
    </source>
</evidence>
<dbReference type="EMBL" id="CP083444">
    <property type="protein sequence ID" value="USP02312.1"/>
    <property type="molecule type" value="Genomic_DNA"/>
</dbReference>
<evidence type="ECO:0000313" key="2">
    <source>
        <dbReference type="Proteomes" id="UP001056980"/>
    </source>
</evidence>
<dbReference type="Proteomes" id="UP001056980">
    <property type="component" value="Chromosome"/>
</dbReference>
<dbReference type="KEGG" id="btay:LAJ60_05375"/>
<proteinExistence type="predicted"/>
<accession>A0A9Q8YWW8</accession>
<name>A0A9Q8YWW8_BARTA</name>
<dbReference type="PROSITE" id="PS51257">
    <property type="entry name" value="PROKAR_LIPOPROTEIN"/>
    <property type="match status" value="1"/>
</dbReference>
<evidence type="ECO:0000313" key="1">
    <source>
        <dbReference type="EMBL" id="USP02312.1"/>
    </source>
</evidence>
<organism evidence="1 2">
    <name type="scientific">Bartonella taylorii</name>
    <dbReference type="NCBI Taxonomy" id="33046"/>
    <lineage>
        <taxon>Bacteria</taxon>
        <taxon>Pseudomonadati</taxon>
        <taxon>Pseudomonadota</taxon>
        <taxon>Alphaproteobacteria</taxon>
        <taxon>Hyphomicrobiales</taxon>
        <taxon>Bartonellaceae</taxon>
        <taxon>Bartonella</taxon>
    </lineage>
</organism>
<reference evidence="1" key="1">
    <citation type="journal article" date="2022" name="Proc. Natl. Acad. Sci. U.S.A.">
        <title>Identification of the Bartonella autotransporter CFA as a protective antigen and hypervariable target of neutralizing antibodies in mice.</title>
        <authorList>
            <person name="Siewert L.K."/>
            <person name="Korotaev A."/>
            <person name="Sedzicki J."/>
            <person name="Fromm K."/>
            <person name="Pinschewer D.D."/>
            <person name="Dehio C."/>
        </authorList>
    </citation>
    <scope>NUCLEOTIDE SEQUENCE</scope>
    <source>
        <strain evidence="1">IBS296</strain>
    </source>
</reference>
<gene>
    <name evidence="1" type="ORF">LAJ60_05375</name>
</gene>
<dbReference type="AlphaFoldDB" id="A0A9Q8YWW8"/>
<sequence>MLKYLLLPPLVLAAGCASVNDRLPNYVDQNVTKNTAKLIADDFIRNLKKPLPPATTTLIIKKNNTEDNFTPLFVSLLRRNGYSVIYTDQPQKQQNMSVTLTYRITPMDKGIMSVVYYEVAGVTRYYIRTYNR</sequence>